<dbReference type="EMBL" id="CADCUA010000216">
    <property type="protein sequence ID" value="CAA9311593.1"/>
    <property type="molecule type" value="Genomic_DNA"/>
</dbReference>
<dbReference type="InterPro" id="IPR011990">
    <property type="entry name" value="TPR-like_helical_dom_sf"/>
</dbReference>
<dbReference type="InterPro" id="IPR019734">
    <property type="entry name" value="TPR_rpt"/>
</dbReference>
<evidence type="ECO:0000256" key="3">
    <source>
        <dbReference type="PROSITE-ProRule" id="PRU00339"/>
    </source>
</evidence>
<proteinExistence type="predicted"/>
<evidence type="ECO:0000313" key="4">
    <source>
        <dbReference type="EMBL" id="CAA9311593.1"/>
    </source>
</evidence>
<reference evidence="4" key="1">
    <citation type="submission" date="2020-02" db="EMBL/GenBank/DDBJ databases">
        <authorList>
            <person name="Meier V. D."/>
        </authorList>
    </citation>
    <scope>NUCLEOTIDE SEQUENCE</scope>
    <source>
        <strain evidence="4">AVDCRST_MAG71</strain>
    </source>
</reference>
<accession>A0A6J4KQZ0</accession>
<keyword evidence="2 3" id="KW-0802">TPR repeat</keyword>
<dbReference type="PANTHER" id="PTHR45586">
    <property type="entry name" value="TPR REPEAT-CONTAINING PROTEIN PA4667"/>
    <property type="match status" value="1"/>
</dbReference>
<dbReference type="Gene3D" id="1.25.40.10">
    <property type="entry name" value="Tetratricopeptide repeat domain"/>
    <property type="match status" value="2"/>
</dbReference>
<name>A0A6J4KQZ0_9GAMM</name>
<dbReference type="Pfam" id="PF14559">
    <property type="entry name" value="TPR_19"/>
    <property type="match status" value="1"/>
</dbReference>
<dbReference type="SUPFAM" id="SSF54001">
    <property type="entry name" value="Cysteine proteinases"/>
    <property type="match status" value="1"/>
</dbReference>
<dbReference type="PROSITE" id="PS50005">
    <property type="entry name" value="TPR"/>
    <property type="match status" value="2"/>
</dbReference>
<gene>
    <name evidence="4" type="ORF">AVDCRST_MAG71-707</name>
</gene>
<dbReference type="SMART" id="SM00028">
    <property type="entry name" value="TPR"/>
    <property type="match status" value="4"/>
</dbReference>
<dbReference type="Pfam" id="PF07719">
    <property type="entry name" value="TPR_2"/>
    <property type="match status" value="1"/>
</dbReference>
<dbReference type="SUPFAM" id="SSF48452">
    <property type="entry name" value="TPR-like"/>
    <property type="match status" value="1"/>
</dbReference>
<organism evidence="4">
    <name type="scientific">uncultured Lysobacter sp</name>
    <dbReference type="NCBI Taxonomy" id="271060"/>
    <lineage>
        <taxon>Bacteria</taxon>
        <taxon>Pseudomonadati</taxon>
        <taxon>Pseudomonadota</taxon>
        <taxon>Gammaproteobacteria</taxon>
        <taxon>Lysobacterales</taxon>
        <taxon>Lysobacteraceae</taxon>
        <taxon>Lysobacter</taxon>
        <taxon>environmental samples</taxon>
    </lineage>
</organism>
<dbReference type="InterPro" id="IPR013105">
    <property type="entry name" value="TPR_2"/>
</dbReference>
<dbReference type="AlphaFoldDB" id="A0A6J4KQZ0"/>
<protein>
    <submittedName>
        <fullName evidence="4">Uncharacterized protein</fullName>
    </submittedName>
</protein>
<feature type="repeat" description="TPR" evidence="3">
    <location>
        <begin position="275"/>
        <end position="308"/>
    </location>
</feature>
<feature type="repeat" description="TPR" evidence="3">
    <location>
        <begin position="207"/>
        <end position="240"/>
    </location>
</feature>
<evidence type="ECO:0000256" key="2">
    <source>
        <dbReference type="ARBA" id="ARBA00022803"/>
    </source>
</evidence>
<sequence>MAILFLAAALAASEPSAITDERTAPPPLAPHAVLAIPAELQSKFEGRLRAAGPSEQRRLEAVVDFIFKPSGLGLTYDADATHTVAEAYQTRRGNCLTFTLLAVALAREAGLNAYGQAMENTLAWRLDGGVVYRTNHVNAGVAVDQRRFSVDVAQDSVLTQKPPEKIADGRLLAMYYNNRAAELSGAGRASEATPYMTMSLQLDPGYASSWSNAGVLLARSGDVTAAERSYRRALEIDPTHSATLFNIAGLYQRSGDAAKASAYRRQLDTVQLKDPFHQFQIALDNEKKGDYPRAVQHYRRAIAIHPREHRFHYGLARAYLQSGELRRADRALTRAHELSAGTTQEQYMAKLERLRSTQR</sequence>
<evidence type="ECO:0000256" key="1">
    <source>
        <dbReference type="ARBA" id="ARBA00022737"/>
    </source>
</evidence>
<dbReference type="InterPro" id="IPR038765">
    <property type="entry name" value="Papain-like_cys_pep_sf"/>
</dbReference>
<keyword evidence="1" id="KW-0677">Repeat</keyword>
<dbReference type="PANTHER" id="PTHR45586:SF1">
    <property type="entry name" value="LIPOPOLYSACCHARIDE ASSEMBLY PROTEIN B"/>
    <property type="match status" value="1"/>
</dbReference>
<dbReference type="InterPro" id="IPR051012">
    <property type="entry name" value="CellSynth/LPSAsmb/PSIAsmb"/>
</dbReference>